<keyword evidence="2" id="KW-1185">Reference proteome</keyword>
<accession>A0A9P0P4T2</accession>
<evidence type="ECO:0000313" key="2">
    <source>
        <dbReference type="Proteomes" id="UP001152888"/>
    </source>
</evidence>
<organism evidence="1 2">
    <name type="scientific">Acanthoscelides obtectus</name>
    <name type="common">Bean weevil</name>
    <name type="synonym">Bruchus obtectus</name>
    <dbReference type="NCBI Taxonomy" id="200917"/>
    <lineage>
        <taxon>Eukaryota</taxon>
        <taxon>Metazoa</taxon>
        <taxon>Ecdysozoa</taxon>
        <taxon>Arthropoda</taxon>
        <taxon>Hexapoda</taxon>
        <taxon>Insecta</taxon>
        <taxon>Pterygota</taxon>
        <taxon>Neoptera</taxon>
        <taxon>Endopterygota</taxon>
        <taxon>Coleoptera</taxon>
        <taxon>Polyphaga</taxon>
        <taxon>Cucujiformia</taxon>
        <taxon>Chrysomeloidea</taxon>
        <taxon>Chrysomelidae</taxon>
        <taxon>Bruchinae</taxon>
        <taxon>Bruchini</taxon>
        <taxon>Acanthoscelides</taxon>
    </lineage>
</organism>
<dbReference type="Proteomes" id="UP001152888">
    <property type="component" value="Unassembled WGS sequence"/>
</dbReference>
<dbReference type="AlphaFoldDB" id="A0A9P0P4T2"/>
<evidence type="ECO:0000313" key="1">
    <source>
        <dbReference type="EMBL" id="CAH1968790.1"/>
    </source>
</evidence>
<dbReference type="EMBL" id="CAKOFQ010006757">
    <property type="protein sequence ID" value="CAH1968790.1"/>
    <property type="molecule type" value="Genomic_DNA"/>
</dbReference>
<sequence length="35" mass="3833">MWNEVTAYRFVYLSRACSAAARAVVQGSPISGEKN</sequence>
<comment type="caution">
    <text evidence="1">The sequence shown here is derived from an EMBL/GenBank/DDBJ whole genome shotgun (WGS) entry which is preliminary data.</text>
</comment>
<reference evidence="1" key="1">
    <citation type="submission" date="2022-03" db="EMBL/GenBank/DDBJ databases">
        <authorList>
            <person name="Sayadi A."/>
        </authorList>
    </citation>
    <scope>NUCLEOTIDE SEQUENCE</scope>
</reference>
<name>A0A9P0P4T2_ACAOB</name>
<gene>
    <name evidence="1" type="ORF">ACAOBT_LOCUS8068</name>
</gene>
<proteinExistence type="predicted"/>
<protein>
    <submittedName>
        <fullName evidence="1">Uncharacterized protein</fullName>
    </submittedName>
</protein>